<evidence type="ECO:0000313" key="2">
    <source>
        <dbReference type="Proteomes" id="UP000593577"/>
    </source>
</evidence>
<feature type="non-terminal residue" evidence="1">
    <location>
        <position position="1"/>
    </location>
</feature>
<keyword evidence="2" id="KW-1185">Reference proteome</keyword>
<dbReference type="PANTHER" id="PTHR48200:SF1">
    <property type="entry name" value="AMINOTRANSFERASE-LIKE PLANT MOBILE DOMAIN-CONTAINING PROTEIN"/>
    <property type="match status" value="1"/>
</dbReference>
<dbReference type="PANTHER" id="PTHR48200">
    <property type="entry name" value="PROTEIN, PUTATIVE-RELATED"/>
    <property type="match status" value="1"/>
</dbReference>
<name>A0A7J8XPJ3_GOSAI</name>
<organism evidence="1 2">
    <name type="scientific">Gossypium aridum</name>
    <name type="common">American cotton</name>
    <name type="synonym">Erioxylum aridum</name>
    <dbReference type="NCBI Taxonomy" id="34290"/>
    <lineage>
        <taxon>Eukaryota</taxon>
        <taxon>Viridiplantae</taxon>
        <taxon>Streptophyta</taxon>
        <taxon>Embryophyta</taxon>
        <taxon>Tracheophyta</taxon>
        <taxon>Spermatophyta</taxon>
        <taxon>Magnoliopsida</taxon>
        <taxon>eudicotyledons</taxon>
        <taxon>Gunneridae</taxon>
        <taxon>Pentapetalae</taxon>
        <taxon>rosids</taxon>
        <taxon>malvids</taxon>
        <taxon>Malvales</taxon>
        <taxon>Malvaceae</taxon>
        <taxon>Malvoideae</taxon>
        <taxon>Gossypium</taxon>
    </lineage>
</organism>
<dbReference type="Proteomes" id="UP000593577">
    <property type="component" value="Unassembled WGS sequence"/>
</dbReference>
<sequence length="100" mass="11788">IRGPEIAVSITIKIELLHFRSLSACRRVGEGRFIGCAQLLLAWFHSHYWKVEKVFYRAFSENYSSLKEFVAIPWQDDISKKKWMTILQSLQDEDVEWKAP</sequence>
<reference evidence="1 2" key="1">
    <citation type="journal article" date="2019" name="Genome Biol. Evol.">
        <title>Insights into the evolution of the New World diploid cottons (Gossypium, subgenus Houzingenia) based on genome sequencing.</title>
        <authorList>
            <person name="Grover C.E."/>
            <person name="Arick M.A. 2nd"/>
            <person name="Thrash A."/>
            <person name="Conover J.L."/>
            <person name="Sanders W.S."/>
            <person name="Peterson D.G."/>
            <person name="Frelichowski J.E."/>
            <person name="Scheffler J.A."/>
            <person name="Scheffler B.E."/>
            <person name="Wendel J.F."/>
        </authorList>
    </citation>
    <scope>NUCLEOTIDE SEQUENCE [LARGE SCALE GENOMIC DNA]</scope>
    <source>
        <strain evidence="1">185</strain>
        <tissue evidence="1">Leaf</tissue>
    </source>
</reference>
<comment type="caution">
    <text evidence="1">The sequence shown here is derived from an EMBL/GenBank/DDBJ whole genome shotgun (WGS) entry which is preliminary data.</text>
</comment>
<proteinExistence type="predicted"/>
<accession>A0A7J8XPJ3</accession>
<gene>
    <name evidence="1" type="ORF">Goari_006881</name>
</gene>
<evidence type="ECO:0000313" key="1">
    <source>
        <dbReference type="EMBL" id="MBA0689142.1"/>
    </source>
</evidence>
<protein>
    <submittedName>
        <fullName evidence="1">Uncharacterized protein</fullName>
    </submittedName>
</protein>
<dbReference type="EMBL" id="JABFAA010000008">
    <property type="protein sequence ID" value="MBA0689142.1"/>
    <property type="molecule type" value="Genomic_DNA"/>
</dbReference>
<dbReference type="AlphaFoldDB" id="A0A7J8XPJ3"/>